<dbReference type="NCBIfam" id="TIGR00252">
    <property type="entry name" value="YraN family protein"/>
    <property type="match status" value="1"/>
</dbReference>
<dbReference type="HAMAP" id="MF_00048">
    <property type="entry name" value="UPF0102"/>
    <property type="match status" value="1"/>
</dbReference>
<name>A0A1B7KZU8_9ENTR</name>
<dbReference type="AlphaFoldDB" id="A0A1B7KZU8"/>
<dbReference type="Gene3D" id="3.40.1350.10">
    <property type="match status" value="1"/>
</dbReference>
<organism evidence="3 4">
    <name type="scientific">Mangrovibacter phragmitis</name>
    <dbReference type="NCBI Taxonomy" id="1691903"/>
    <lineage>
        <taxon>Bacteria</taxon>
        <taxon>Pseudomonadati</taxon>
        <taxon>Pseudomonadota</taxon>
        <taxon>Gammaproteobacteria</taxon>
        <taxon>Enterobacterales</taxon>
        <taxon>Enterobacteriaceae</taxon>
        <taxon>Mangrovibacter</taxon>
    </lineage>
</organism>
<comment type="similarity">
    <text evidence="1 2">Belongs to the UPF0102 family.</text>
</comment>
<proteinExistence type="inferred from homology"/>
<dbReference type="Proteomes" id="UP000078225">
    <property type="component" value="Unassembled WGS sequence"/>
</dbReference>
<dbReference type="Pfam" id="PF02021">
    <property type="entry name" value="UPF0102"/>
    <property type="match status" value="1"/>
</dbReference>
<dbReference type="InterPro" id="IPR003509">
    <property type="entry name" value="UPF0102_YraN-like"/>
</dbReference>
<keyword evidence="4" id="KW-1185">Reference proteome</keyword>
<dbReference type="GO" id="GO:0003676">
    <property type="term" value="F:nucleic acid binding"/>
    <property type="evidence" value="ECO:0007669"/>
    <property type="project" value="InterPro"/>
</dbReference>
<dbReference type="RefSeq" id="WP_064600557.1">
    <property type="nucleotide sequence ID" value="NZ_CP134782.1"/>
</dbReference>
<sequence length="133" mass="15310">MAYVPTRQRGSRQLSATQQKGALWEQRARRWLEQQGLHFIAANVRFGRGEIDLIMQQGGCLVFVEVRYRQSALYGGAQASITRQKRRKLLQTANLWLAQQNQSFDTVDCRFDVLAFTNDRAEWIPNAFSACDN</sequence>
<evidence type="ECO:0000313" key="3">
    <source>
        <dbReference type="EMBL" id="OAT75548.1"/>
    </source>
</evidence>
<evidence type="ECO:0000313" key="4">
    <source>
        <dbReference type="Proteomes" id="UP000078225"/>
    </source>
</evidence>
<dbReference type="SUPFAM" id="SSF52980">
    <property type="entry name" value="Restriction endonuclease-like"/>
    <property type="match status" value="1"/>
</dbReference>
<dbReference type="NCBIfam" id="NF009150">
    <property type="entry name" value="PRK12497.1-3"/>
    <property type="match status" value="1"/>
</dbReference>
<dbReference type="STRING" id="1691903.A9B99_14655"/>
<dbReference type="PANTHER" id="PTHR34039">
    <property type="entry name" value="UPF0102 PROTEIN YRAN"/>
    <property type="match status" value="1"/>
</dbReference>
<reference evidence="4" key="1">
    <citation type="submission" date="2016-05" db="EMBL/GenBank/DDBJ databases">
        <authorList>
            <person name="Behera P."/>
            <person name="Vaishampayan P."/>
            <person name="Singh N."/>
            <person name="Raina V."/>
            <person name="Suar M."/>
            <person name="Pattnaik A."/>
            <person name="Rastogi G."/>
        </authorList>
    </citation>
    <scope>NUCLEOTIDE SEQUENCE [LARGE SCALE GENOMIC DNA]</scope>
    <source>
        <strain evidence="4">MP23</strain>
    </source>
</reference>
<dbReference type="CDD" id="cd20736">
    <property type="entry name" value="PoNe_Nuclease"/>
    <property type="match status" value="1"/>
</dbReference>
<dbReference type="InterPro" id="IPR011856">
    <property type="entry name" value="tRNA_endonuc-like_dom_sf"/>
</dbReference>
<evidence type="ECO:0000256" key="1">
    <source>
        <dbReference type="ARBA" id="ARBA00006738"/>
    </source>
</evidence>
<dbReference type="InterPro" id="IPR011335">
    <property type="entry name" value="Restrct_endonuc-II-like"/>
</dbReference>
<protein>
    <recommendedName>
        <fullName evidence="2">UPF0102 protein A9B99_14655</fullName>
    </recommendedName>
</protein>
<comment type="caution">
    <text evidence="3">The sequence shown here is derived from an EMBL/GenBank/DDBJ whole genome shotgun (WGS) entry which is preliminary data.</text>
</comment>
<evidence type="ECO:0000256" key="2">
    <source>
        <dbReference type="HAMAP-Rule" id="MF_00048"/>
    </source>
</evidence>
<accession>A0A1B7KZU8</accession>
<dbReference type="EMBL" id="LYRP01000047">
    <property type="protein sequence ID" value="OAT75548.1"/>
    <property type="molecule type" value="Genomic_DNA"/>
</dbReference>
<gene>
    <name evidence="3" type="ORF">A9B99_14655</name>
</gene>
<dbReference type="OrthoDB" id="9794876at2"/>
<dbReference type="PANTHER" id="PTHR34039:SF1">
    <property type="entry name" value="UPF0102 PROTEIN YRAN"/>
    <property type="match status" value="1"/>
</dbReference>